<dbReference type="Gene3D" id="2.60.120.920">
    <property type="match status" value="1"/>
</dbReference>
<keyword evidence="2" id="KW-0539">Nucleus</keyword>
<dbReference type="GO" id="GO:0003723">
    <property type="term" value="F:RNA binding"/>
    <property type="evidence" value="ECO:0007669"/>
    <property type="project" value="TreeGrafter"/>
</dbReference>
<dbReference type="InterPro" id="IPR043136">
    <property type="entry name" value="B30.2/SPRY_sf"/>
</dbReference>
<dbReference type="SMART" id="SM00449">
    <property type="entry name" value="SPRY"/>
    <property type="match status" value="1"/>
</dbReference>
<evidence type="ECO:0000313" key="6">
    <source>
        <dbReference type="Proteomes" id="UP000095192"/>
    </source>
</evidence>
<evidence type="ECO:0000313" key="5">
    <source>
        <dbReference type="EMBL" id="OEH80029.1"/>
    </source>
</evidence>
<dbReference type="CDD" id="cd12884">
    <property type="entry name" value="SPRY_hnRNP"/>
    <property type="match status" value="1"/>
</dbReference>
<reference evidence="5 6" key="1">
    <citation type="journal article" date="2016" name="BMC Genomics">
        <title>Comparative genomics reveals Cyclospora cayetanensis possesses coccidia-like metabolism and invasion components but unique surface antigens.</title>
        <authorList>
            <person name="Liu S."/>
            <person name="Wang L."/>
            <person name="Zheng H."/>
            <person name="Xu Z."/>
            <person name="Roellig D.M."/>
            <person name="Li N."/>
            <person name="Frace M.A."/>
            <person name="Tang K."/>
            <person name="Arrowood M.J."/>
            <person name="Moss D.M."/>
            <person name="Zhang L."/>
            <person name="Feng Y."/>
            <person name="Xiao L."/>
        </authorList>
    </citation>
    <scope>NUCLEOTIDE SEQUENCE [LARGE SCALE GENOMIC DNA]</scope>
    <source>
        <strain evidence="5 6">CHN_HEN01</strain>
    </source>
</reference>
<dbReference type="InterPro" id="IPR003877">
    <property type="entry name" value="SPRY_dom"/>
</dbReference>
<dbReference type="Proteomes" id="UP000095192">
    <property type="component" value="Unassembled WGS sequence"/>
</dbReference>
<accession>A0A1D3D9B6</accession>
<dbReference type="PANTHER" id="PTHR12381:SF56">
    <property type="entry name" value="B30.2_SPRY DOMAIN-CONTAINING PROTEIN-RELATED"/>
    <property type="match status" value="1"/>
</dbReference>
<comment type="caution">
    <text evidence="5">The sequence shown here is derived from an EMBL/GenBank/DDBJ whole genome shotgun (WGS) entry which is preliminary data.</text>
</comment>
<dbReference type="VEuPathDB" id="ToxoDB:cyc_01302"/>
<dbReference type="InterPro" id="IPR001870">
    <property type="entry name" value="B30.2/SPRY"/>
</dbReference>
<dbReference type="PROSITE" id="PS50188">
    <property type="entry name" value="B302_SPRY"/>
    <property type="match status" value="1"/>
</dbReference>
<keyword evidence="6" id="KW-1185">Reference proteome</keyword>
<dbReference type="GO" id="GO:0005634">
    <property type="term" value="C:nucleus"/>
    <property type="evidence" value="ECO:0007669"/>
    <property type="project" value="UniProtKB-SubCell"/>
</dbReference>
<dbReference type="SUPFAM" id="SSF52540">
    <property type="entry name" value="P-loop containing nucleoside triphosphate hydrolases"/>
    <property type="match status" value="1"/>
</dbReference>
<dbReference type="Pfam" id="PF13671">
    <property type="entry name" value="AAA_33"/>
    <property type="match status" value="1"/>
</dbReference>
<evidence type="ECO:0000259" key="4">
    <source>
        <dbReference type="PROSITE" id="PS50188"/>
    </source>
</evidence>
<dbReference type="InterPro" id="IPR027417">
    <property type="entry name" value="P-loop_NTPase"/>
</dbReference>
<dbReference type="InterPro" id="IPR013320">
    <property type="entry name" value="ConA-like_dom_sf"/>
</dbReference>
<evidence type="ECO:0000256" key="1">
    <source>
        <dbReference type="ARBA" id="ARBA00004123"/>
    </source>
</evidence>
<feature type="domain" description="B30.2/SPRY" evidence="4">
    <location>
        <begin position="104"/>
        <end position="300"/>
    </location>
</feature>
<dbReference type="SUPFAM" id="SSF49899">
    <property type="entry name" value="Concanavalin A-like lectins/glucanases"/>
    <property type="match status" value="1"/>
</dbReference>
<protein>
    <submittedName>
        <fullName evidence="5">Spry domain-containing protein</fullName>
    </submittedName>
</protein>
<feature type="region of interest" description="Disordered" evidence="3">
    <location>
        <begin position="546"/>
        <end position="567"/>
    </location>
</feature>
<feature type="region of interest" description="Disordered" evidence="3">
    <location>
        <begin position="1"/>
        <end position="90"/>
    </location>
</feature>
<dbReference type="Gene3D" id="3.40.50.300">
    <property type="entry name" value="P-loop containing nucleotide triphosphate hydrolases"/>
    <property type="match status" value="1"/>
</dbReference>
<feature type="compositionally biased region" description="Basic and acidic residues" evidence="3">
    <location>
        <begin position="78"/>
        <end position="87"/>
    </location>
</feature>
<evidence type="ECO:0000256" key="3">
    <source>
        <dbReference type="SAM" id="MobiDB-lite"/>
    </source>
</evidence>
<dbReference type="PANTHER" id="PTHR12381">
    <property type="entry name" value="HETEROGENEOUS NUCLEAR RIBONUCLEOPROTEIN U FAMILY MEMBER"/>
    <property type="match status" value="1"/>
</dbReference>
<dbReference type="EMBL" id="JROU02000207">
    <property type="protein sequence ID" value="OEH80029.1"/>
    <property type="molecule type" value="Genomic_DNA"/>
</dbReference>
<comment type="subcellular location">
    <subcellularLocation>
        <location evidence="1">Nucleus</location>
    </subcellularLocation>
</comment>
<organism evidence="5 6">
    <name type="scientific">Cyclospora cayetanensis</name>
    <dbReference type="NCBI Taxonomy" id="88456"/>
    <lineage>
        <taxon>Eukaryota</taxon>
        <taxon>Sar</taxon>
        <taxon>Alveolata</taxon>
        <taxon>Apicomplexa</taxon>
        <taxon>Conoidasida</taxon>
        <taxon>Coccidia</taxon>
        <taxon>Eucoccidiorida</taxon>
        <taxon>Eimeriorina</taxon>
        <taxon>Eimeriidae</taxon>
        <taxon>Cyclospora</taxon>
    </lineage>
</organism>
<sequence length="653" mass="71460">MRMALPAADPAASKPEGGDATTAATAQAEGPSKSAVAEGATADKPQQQLQQQRDDDTTISEKQAAKAAGEVAASPATEKPEYGKDAPELLPNGIPKVVFDVPTSATTNAGGVAGGSADFTRFGVCLDAADSHLDLQIDRNNPRKATCMHTDGFQYLWKGVRASHGVKGSGKYFFEVKVGPKPAKVVMPDTPESTQHVCRVGVSQPLTSLHLGDSAESWGFGGTGKKSTNRKFSDYGTSFTAGDVVGVVIDLDALSLSFTKNGQFLGGAFDLPRKVRETGLFPHVYVKNFDFEINFRQATKWTEPPGQGFKFLGDLKEEEMMVNPVEHPKSVSECEFIMMCGLPACGKTYWAERHMERHAKKSYVLLGTNAVIDQMKVMGLRRQANYADRWEELMSTATAVFNSLVTYAGSGVVPRNIIIDQTNVFKRARSRKVQPFLAWGTRRCVTMVTDEQTLQQRTAKREREEGKMVPVEAVMDMKAAFALPSREDGFTVIDYVELPEAESRREIRRINEEGRAFKANNPGRSNRQPKPHIEARTACEDLDANPAKRQKGYQGQGSPPHDSWGGRGETAAATVLWEQPGAIRRQLAGAELVRLLGTRWRNGTVRKVRSCRSPCCPLYARLTFFELSEATAEDSNVGSSCVERSTCDRPGHL</sequence>
<dbReference type="InParanoid" id="A0A1D3D9B6"/>
<feature type="compositionally biased region" description="Low complexity" evidence="3">
    <location>
        <begin position="65"/>
        <end position="76"/>
    </location>
</feature>
<evidence type="ECO:0000256" key="2">
    <source>
        <dbReference type="ARBA" id="ARBA00023242"/>
    </source>
</evidence>
<name>A0A1D3D9B6_9EIME</name>
<gene>
    <name evidence="5" type="ORF">cyc_01302</name>
</gene>
<dbReference type="GO" id="GO:0000380">
    <property type="term" value="P:alternative mRNA splicing, via spliceosome"/>
    <property type="evidence" value="ECO:0007669"/>
    <property type="project" value="TreeGrafter"/>
</dbReference>
<proteinExistence type="predicted"/>
<dbReference type="AlphaFoldDB" id="A0A1D3D9B6"/>
<dbReference type="Pfam" id="PF00622">
    <property type="entry name" value="SPRY"/>
    <property type="match status" value="1"/>
</dbReference>
<dbReference type="InterPro" id="IPR035778">
    <property type="entry name" value="SPRY_hnRNP_U"/>
</dbReference>
<dbReference type="VEuPathDB" id="ToxoDB:LOC34618328"/>